<evidence type="ECO:0000313" key="2">
    <source>
        <dbReference type="EMBL" id="NRN64925.1"/>
    </source>
</evidence>
<name>A0ABX2F1Q5_9PSEU</name>
<comment type="caution">
    <text evidence="2">The sequence shown here is derived from an EMBL/GenBank/DDBJ whole genome shotgun (WGS) entry which is preliminary data.</text>
</comment>
<dbReference type="EMBL" id="JAAATY010000005">
    <property type="protein sequence ID" value="NRN64925.1"/>
    <property type="molecule type" value="Genomic_DNA"/>
</dbReference>
<reference evidence="2 3" key="1">
    <citation type="submission" date="2020-01" db="EMBL/GenBank/DDBJ databases">
        <title>Kibdelosporangium persica a novel Actinomycetes from a hot desert in Iran.</title>
        <authorList>
            <person name="Safaei N."/>
            <person name="Zaburannyi N."/>
            <person name="Mueller R."/>
            <person name="Wink J."/>
        </authorList>
    </citation>
    <scope>NUCLEOTIDE SEQUENCE [LARGE SCALE GENOMIC DNA]</scope>
    <source>
        <strain evidence="2 3">4NS15</strain>
    </source>
</reference>
<organism evidence="2 3">
    <name type="scientific">Kibdelosporangium persicum</name>
    <dbReference type="NCBI Taxonomy" id="2698649"/>
    <lineage>
        <taxon>Bacteria</taxon>
        <taxon>Bacillati</taxon>
        <taxon>Actinomycetota</taxon>
        <taxon>Actinomycetes</taxon>
        <taxon>Pseudonocardiales</taxon>
        <taxon>Pseudonocardiaceae</taxon>
        <taxon>Kibdelosporangium</taxon>
    </lineage>
</organism>
<gene>
    <name evidence="2" type="ORF">GC106_21310</name>
</gene>
<feature type="transmembrane region" description="Helical" evidence="1">
    <location>
        <begin position="123"/>
        <end position="143"/>
    </location>
</feature>
<dbReference type="Proteomes" id="UP000763557">
    <property type="component" value="Unassembled WGS sequence"/>
</dbReference>
<keyword evidence="3" id="KW-1185">Reference proteome</keyword>
<keyword evidence="1" id="KW-0812">Transmembrane</keyword>
<evidence type="ECO:0000256" key="1">
    <source>
        <dbReference type="SAM" id="Phobius"/>
    </source>
</evidence>
<evidence type="ECO:0000313" key="3">
    <source>
        <dbReference type="Proteomes" id="UP000763557"/>
    </source>
</evidence>
<protein>
    <submittedName>
        <fullName evidence="2">Uncharacterized protein</fullName>
    </submittedName>
</protein>
<proteinExistence type="predicted"/>
<keyword evidence="1" id="KW-0472">Membrane</keyword>
<accession>A0ABX2F1Q5</accession>
<sequence>MVANIPEPVPVTELIAKRRRGRHYAGDGCLNYAEVADAWPVVWNIEEVVRANGVRTRQEHATGTYGTNSWTVYDADDVQRVADAIADGSAVLQPHWCRNTEEGREAQRERSEHWRRQVVRVRWVQSVIVLGLLLCVGVVWFLVARA</sequence>
<keyword evidence="1" id="KW-1133">Transmembrane helix</keyword>